<evidence type="ECO:0000313" key="2">
    <source>
        <dbReference type="EMBL" id="CAK7231866.1"/>
    </source>
</evidence>
<dbReference type="Proteomes" id="UP001642406">
    <property type="component" value="Unassembled WGS sequence"/>
</dbReference>
<protein>
    <recommendedName>
        <fullName evidence="4">Hypersensitive response-inducing protein</fullName>
    </recommendedName>
</protein>
<feature type="signal peptide" evidence="1">
    <location>
        <begin position="1"/>
        <end position="15"/>
    </location>
</feature>
<evidence type="ECO:0008006" key="4">
    <source>
        <dbReference type="Google" id="ProtNLM"/>
    </source>
</evidence>
<accession>A0ABP0CIZ7</accession>
<reference evidence="2 3" key="1">
    <citation type="submission" date="2024-01" db="EMBL/GenBank/DDBJ databases">
        <authorList>
            <person name="Allen C."/>
            <person name="Tagirdzhanova G."/>
        </authorList>
    </citation>
    <scope>NUCLEOTIDE SEQUENCE [LARGE SCALE GENOMIC DNA]</scope>
</reference>
<keyword evidence="1" id="KW-0732">Signal</keyword>
<evidence type="ECO:0000313" key="3">
    <source>
        <dbReference type="Proteomes" id="UP001642406"/>
    </source>
</evidence>
<name>A0ABP0CIZ7_9PEZI</name>
<sequence>MKFLALLALATSVSAVAIQPRHHAGRKTKHTKTAVAAAASATSVAAAAAATDATTAAAVSTAADTNDVASGQTIVLFEVNGVPGNECLTFRNNGEIVDAACVDTAIDRQITPDTINGQSVLRVQRTFTADFRPDLVGVQACVGFNGTDFKAVDCNGAQPVVFTGGELRTSDGAVCASGHDGIAQLTIDTTGTNCATYTVTDVQPATA</sequence>
<organism evidence="2 3">
    <name type="scientific">Sporothrix bragantina</name>
    <dbReference type="NCBI Taxonomy" id="671064"/>
    <lineage>
        <taxon>Eukaryota</taxon>
        <taxon>Fungi</taxon>
        <taxon>Dikarya</taxon>
        <taxon>Ascomycota</taxon>
        <taxon>Pezizomycotina</taxon>
        <taxon>Sordariomycetes</taxon>
        <taxon>Sordariomycetidae</taxon>
        <taxon>Ophiostomatales</taxon>
        <taxon>Ophiostomataceae</taxon>
        <taxon>Sporothrix</taxon>
    </lineage>
</organism>
<evidence type="ECO:0000256" key="1">
    <source>
        <dbReference type="SAM" id="SignalP"/>
    </source>
</evidence>
<dbReference type="EMBL" id="CAWUHC010000098">
    <property type="protein sequence ID" value="CAK7231866.1"/>
    <property type="molecule type" value="Genomic_DNA"/>
</dbReference>
<gene>
    <name evidence="2" type="ORF">SBRCBS47491_008074</name>
</gene>
<proteinExistence type="predicted"/>
<keyword evidence="3" id="KW-1185">Reference proteome</keyword>
<feature type="chain" id="PRO_5046301870" description="Hypersensitive response-inducing protein" evidence="1">
    <location>
        <begin position="16"/>
        <end position="207"/>
    </location>
</feature>
<comment type="caution">
    <text evidence="2">The sequence shown here is derived from an EMBL/GenBank/DDBJ whole genome shotgun (WGS) entry which is preliminary data.</text>
</comment>